<dbReference type="AlphaFoldDB" id="Q9BV18"/>
<feature type="compositionally biased region" description="Pro residues" evidence="1">
    <location>
        <begin position="54"/>
        <end position="64"/>
    </location>
</feature>
<proteinExistence type="evidence at transcript level"/>
<evidence type="ECO:0000313" key="2">
    <source>
        <dbReference type="EMBL" id="AAH01713.1"/>
    </source>
</evidence>
<organism evidence="2">
    <name type="scientific">Homo sapiens</name>
    <name type="common">Human</name>
    <dbReference type="NCBI Taxonomy" id="9606"/>
    <lineage>
        <taxon>Eukaryota</taxon>
        <taxon>Metazoa</taxon>
        <taxon>Chordata</taxon>
        <taxon>Craniata</taxon>
        <taxon>Vertebrata</taxon>
        <taxon>Euteleostomi</taxon>
        <taxon>Mammalia</taxon>
        <taxon>Eutheria</taxon>
        <taxon>Euarchontoglires</taxon>
        <taxon>Primates</taxon>
        <taxon>Haplorrhini</taxon>
        <taxon>Catarrhini</taxon>
        <taxon>Hominidae</taxon>
        <taxon>Homo</taxon>
    </lineage>
</organism>
<feature type="region of interest" description="Disordered" evidence="1">
    <location>
        <begin position="1"/>
        <end position="64"/>
    </location>
</feature>
<sequence length="64" mass="6712">EALNVEGSDAKRGGPGGFQRPECGQQSPGPAHGAEREAGRDRRCRLRRPAVRPTDPPLPSAAAP</sequence>
<gene>
    <name evidence="2" type="primary">E4F1</name>
</gene>
<name>Q9BV18_HUMAN</name>
<dbReference type="ChiTaRS" id="E4F1">
    <property type="organism name" value="human"/>
</dbReference>
<evidence type="ECO:0000256" key="1">
    <source>
        <dbReference type="SAM" id="MobiDB-lite"/>
    </source>
</evidence>
<accession>Q9BV18</accession>
<feature type="non-terminal residue" evidence="2">
    <location>
        <position position="1"/>
    </location>
</feature>
<protein>
    <submittedName>
        <fullName evidence="2">E4F1 protein</fullName>
    </submittedName>
</protein>
<dbReference type="EMBL" id="BC001713">
    <property type="protein sequence ID" value="AAH01713.1"/>
    <property type="molecule type" value="mRNA"/>
</dbReference>
<dbReference type="OrthoDB" id="4748970at2759"/>
<reference evidence="2" key="1">
    <citation type="journal article" date="2004" name="Genome Res.">
        <title>The status, quality, and expansion of the NIH full-length cDNA project: the Mammalian Gene Collection (MGC).</title>
        <authorList>
            <consortium name="The MGC Project Team"/>
            <person name="Gerhard D.S."/>
            <person name="Wagner L."/>
            <person name="Feingold E.A."/>
            <person name="Shenmen C.M."/>
            <person name="Grouse L.H."/>
            <person name="Schuler G."/>
            <person name="Klein S.L."/>
            <person name="Old S."/>
            <person name="Rasooly R."/>
            <person name="Good P."/>
            <person name="Guyer M."/>
            <person name="Peck A.M."/>
            <person name="Derge J.G."/>
            <person name="Lipman D."/>
            <person name="Collins F.S."/>
            <person name="Jang W."/>
            <person name="Sherry S."/>
            <person name="Feolo M."/>
            <person name="Misquitta L."/>
            <person name="Lee E."/>
            <person name="Rotmistrovsky K."/>
            <person name="Greenhut S.F."/>
            <person name="Schaefer C.F."/>
            <person name="Buetow K."/>
            <person name="Bonner T.I."/>
            <person name="Haussler D."/>
            <person name="Kent J."/>
            <person name="Kiekhaus M."/>
            <person name="Furey T."/>
            <person name="Brent M."/>
            <person name="Prange C."/>
            <person name="Schreiber K."/>
            <person name="Shapiro N."/>
            <person name="Bhat N.K."/>
            <person name="Hopkins R.F."/>
            <person name="Hsie F."/>
            <person name="Driscoll T."/>
            <person name="Soares M.B."/>
            <person name="Casavant T.L."/>
            <person name="Scheetz T.E."/>
            <person name="Brown-stein M.J."/>
            <person name="Usdin T.B."/>
            <person name="Toshiyuki S."/>
            <person name="Carninci P."/>
            <person name="Piao Y."/>
            <person name="Dudekula D.B."/>
            <person name="Ko M.S."/>
            <person name="Kawakami K."/>
            <person name="Suzuki Y."/>
            <person name="Sugano S."/>
            <person name="Gruber C.E."/>
            <person name="Smith M.R."/>
            <person name="Simmons B."/>
            <person name="Moore T."/>
            <person name="Waterman R."/>
            <person name="Johnson S.L."/>
            <person name="Ruan Y."/>
            <person name="Wei C.L."/>
            <person name="Mathavan S."/>
            <person name="Gunaratne P.H."/>
            <person name="Wu J."/>
            <person name="Garcia A.M."/>
            <person name="Hulyk S.W."/>
            <person name="Fuh E."/>
            <person name="Yuan Y."/>
            <person name="Sneed A."/>
            <person name="Kowis C."/>
            <person name="Hodgson A."/>
            <person name="Muzny D.M."/>
            <person name="McPherson J."/>
            <person name="Gibbs R.A."/>
            <person name="Fahey J."/>
            <person name="Helton E."/>
            <person name="Ketteman M."/>
            <person name="Madan A."/>
            <person name="Rodrigues S."/>
            <person name="Sanchez A."/>
            <person name="Whiting M."/>
            <person name="Madari A."/>
            <person name="Young A.C."/>
            <person name="Wetherby K.D."/>
            <person name="Granite S.J."/>
            <person name="Kwong P.N."/>
            <person name="Brinkley C.P."/>
            <person name="Pearson R.L."/>
            <person name="Bouffard G.G."/>
            <person name="Blakesly R.W."/>
            <person name="Green E.D."/>
            <person name="Dickson M.C."/>
            <person name="Rodriguez A.C."/>
            <person name="Grimwood J."/>
            <person name="Schmutz J."/>
            <person name="Myers R.M."/>
            <person name="Butterfield Y.S."/>
            <person name="Griffith M."/>
            <person name="Griffith O.L."/>
            <person name="Krzywinski M.I."/>
            <person name="Liao N."/>
            <person name="Morin R."/>
            <person name="Morrin R."/>
            <person name="Palmquist D."/>
            <person name="Petrescu A.S."/>
            <person name="Skalska U."/>
            <person name="Smailus D.E."/>
            <person name="Stott J.M."/>
            <person name="Schnerch A."/>
            <person name="Schein J.E."/>
            <person name="Jones S.J."/>
            <person name="Holt R.A."/>
            <person name="Baross A."/>
            <person name="Marra M.A."/>
            <person name="Clifton S."/>
            <person name="Makowski K.A."/>
            <person name="Bosak S."/>
            <person name="Malek J."/>
        </authorList>
    </citation>
    <scope>NUCLEOTIDE SEQUENCE [LARGE SCALE MRNA]</scope>
    <source>
        <tissue evidence="2">Eye</tissue>
    </source>
</reference>